<organism evidence="2 3">
    <name type="scientific">Thalassolituus pacificus</name>
    <dbReference type="NCBI Taxonomy" id="2975440"/>
    <lineage>
        <taxon>Bacteria</taxon>
        <taxon>Pseudomonadati</taxon>
        <taxon>Pseudomonadota</taxon>
        <taxon>Gammaproteobacteria</taxon>
        <taxon>Oceanospirillales</taxon>
        <taxon>Oceanospirillaceae</taxon>
        <taxon>Thalassolituus</taxon>
    </lineage>
</organism>
<feature type="domain" description="HEPN AbiU2-like" evidence="1">
    <location>
        <begin position="16"/>
        <end position="186"/>
    </location>
</feature>
<proteinExistence type="predicted"/>
<dbReference type="AlphaFoldDB" id="A0A9X3AQ61"/>
<reference evidence="2" key="2">
    <citation type="submission" date="2022-08" db="EMBL/GenBank/DDBJ databases">
        <authorList>
            <person name="Dong C."/>
        </authorList>
    </citation>
    <scope>NUCLEOTIDE SEQUENCE</scope>
    <source>
        <strain evidence="2">59MF3M-4</strain>
    </source>
</reference>
<dbReference type="Pfam" id="PF18734">
    <property type="entry name" value="HEPN_AbiU2"/>
    <property type="match status" value="1"/>
</dbReference>
<comment type="caution">
    <text evidence="2">The sequence shown here is derived from an EMBL/GenBank/DDBJ whole genome shotgun (WGS) entry which is preliminary data.</text>
</comment>
<dbReference type="EMBL" id="JAOANI010000002">
    <property type="protein sequence ID" value="MCT7357544.1"/>
    <property type="molecule type" value="Genomic_DNA"/>
</dbReference>
<reference evidence="2" key="1">
    <citation type="journal article" date="2022" name="Front. Microbiol.">
        <title>Genome-based taxonomic rearrangement of Oceanobacter-related bacteria including the description of Thalassolituus hydrocarbonoclasticus sp. nov. and Thalassolituus pacificus sp. nov. and emended description of the genus Thalassolituus.</title>
        <authorList>
            <person name="Dong C."/>
            <person name="Wei L."/>
            <person name="Wang J."/>
            <person name="Lai Q."/>
            <person name="Huang Z."/>
            <person name="Shao Z."/>
        </authorList>
    </citation>
    <scope>NUCLEOTIDE SEQUENCE</scope>
    <source>
        <strain evidence="2">59MF3M-4</strain>
    </source>
</reference>
<evidence type="ECO:0000313" key="3">
    <source>
        <dbReference type="Proteomes" id="UP001147830"/>
    </source>
</evidence>
<accession>A0A9X3AQ61</accession>
<evidence type="ECO:0000313" key="2">
    <source>
        <dbReference type="EMBL" id="MCT7357544.1"/>
    </source>
</evidence>
<protein>
    <recommendedName>
        <fullName evidence="1">HEPN AbiU2-like domain-containing protein</fullName>
    </recommendedName>
</protein>
<sequence>MANKTPKKEQRPMSRDEFERIFKRLDEVVAELHYIWKEYRKVFTGRPEDVAILNQSGSNFLYIVQHSLLDQVALMFSKLTDRNKQRSDENLSLAQVNVYASDNGDLDLVKDLKELLDHLKEGCERFRVLRNKRIAHSDLNHELNIHETPLEGISMAYVEEALDRLDRFMNRAEGYYFNRTTAYGMTAGPVGAGGQRFMSVLDAGVQALEK</sequence>
<dbReference type="RefSeq" id="WP_260974477.1">
    <property type="nucleotide sequence ID" value="NZ_JAOANI010000002.1"/>
</dbReference>
<dbReference type="Proteomes" id="UP001147830">
    <property type="component" value="Unassembled WGS sequence"/>
</dbReference>
<gene>
    <name evidence="2" type="ORF">NYR02_00720</name>
</gene>
<name>A0A9X3AQ61_9GAMM</name>
<dbReference type="InterPro" id="IPR040704">
    <property type="entry name" value="HEPN_AbiU2"/>
</dbReference>
<keyword evidence="3" id="KW-1185">Reference proteome</keyword>
<evidence type="ECO:0000259" key="1">
    <source>
        <dbReference type="Pfam" id="PF18734"/>
    </source>
</evidence>